<dbReference type="RefSeq" id="WP_147188058.1">
    <property type="nucleotide sequence ID" value="NZ_CP042435.1"/>
</dbReference>
<evidence type="ECO:0000313" key="4">
    <source>
        <dbReference type="EMBL" id="QEC66258.1"/>
    </source>
</evidence>
<dbReference type="AlphaFoldDB" id="A0A5B8V519"/>
<sequence>MTNIKKILIAVDDGPTAEKVALSAFHFAHQLKAEMALVSVVDTASLMSEGGITVGELADIMTKEYKQNHQLLMDKIFKDVKVWSFVEKGKPHEEILKVAQEWEADLIVMGTHGRTGLAHLFMGSVAEKIVRHSEKPLFIIPTRP</sequence>
<proteinExistence type="inferred from homology"/>
<evidence type="ECO:0000259" key="3">
    <source>
        <dbReference type="Pfam" id="PF00582"/>
    </source>
</evidence>
<name>A0A5B8V519_9BACT</name>
<dbReference type="InterPro" id="IPR014729">
    <property type="entry name" value="Rossmann-like_a/b/a_fold"/>
</dbReference>
<organism evidence="4 5">
    <name type="scientific">Panacibacter ginsenosidivorans</name>
    <dbReference type="NCBI Taxonomy" id="1813871"/>
    <lineage>
        <taxon>Bacteria</taxon>
        <taxon>Pseudomonadati</taxon>
        <taxon>Bacteroidota</taxon>
        <taxon>Chitinophagia</taxon>
        <taxon>Chitinophagales</taxon>
        <taxon>Chitinophagaceae</taxon>
        <taxon>Panacibacter</taxon>
    </lineage>
</organism>
<keyword evidence="2" id="KW-0963">Cytoplasm</keyword>
<accession>A0A5B8V519</accession>
<dbReference type="PRINTS" id="PR01438">
    <property type="entry name" value="UNVRSLSTRESS"/>
</dbReference>
<dbReference type="GO" id="GO:0005737">
    <property type="term" value="C:cytoplasm"/>
    <property type="evidence" value="ECO:0007669"/>
    <property type="project" value="UniProtKB-SubCell"/>
</dbReference>
<comment type="similarity">
    <text evidence="1 2">Belongs to the universal stress protein A family.</text>
</comment>
<comment type="subcellular location">
    <subcellularLocation>
        <location evidence="2">Cytoplasm</location>
    </subcellularLocation>
</comment>
<dbReference type="CDD" id="cd00293">
    <property type="entry name" value="USP-like"/>
    <property type="match status" value="1"/>
</dbReference>
<dbReference type="InterPro" id="IPR006016">
    <property type="entry name" value="UspA"/>
</dbReference>
<evidence type="ECO:0000313" key="5">
    <source>
        <dbReference type="Proteomes" id="UP000321533"/>
    </source>
</evidence>
<evidence type="ECO:0000256" key="2">
    <source>
        <dbReference type="PIRNR" id="PIRNR006276"/>
    </source>
</evidence>
<dbReference type="SUPFAM" id="SSF52402">
    <property type="entry name" value="Adenine nucleotide alpha hydrolases-like"/>
    <property type="match status" value="1"/>
</dbReference>
<reference evidence="4 5" key="1">
    <citation type="journal article" date="2016" name="Int. J. Syst. Evol. Microbiol.">
        <title>Panacibacter ginsenosidivorans gen. nov., sp. nov., with ginsenoside converting activity isolated from soil of a ginseng field.</title>
        <authorList>
            <person name="Siddiqi M.Z."/>
            <person name="Muhammad Shafi S."/>
            <person name="Choi K.D."/>
            <person name="Im W.T."/>
        </authorList>
    </citation>
    <scope>NUCLEOTIDE SEQUENCE [LARGE SCALE GENOMIC DNA]</scope>
    <source>
        <strain evidence="4 5">Gsoil1550</strain>
    </source>
</reference>
<dbReference type="Proteomes" id="UP000321533">
    <property type="component" value="Chromosome"/>
</dbReference>
<dbReference type="PANTHER" id="PTHR46268:SF6">
    <property type="entry name" value="UNIVERSAL STRESS PROTEIN UP12"/>
    <property type="match status" value="1"/>
</dbReference>
<dbReference type="InterPro" id="IPR006015">
    <property type="entry name" value="Universal_stress_UspA"/>
</dbReference>
<evidence type="ECO:0000256" key="1">
    <source>
        <dbReference type="ARBA" id="ARBA00008791"/>
    </source>
</evidence>
<gene>
    <name evidence="4" type="ORF">FRZ67_02650</name>
</gene>
<protein>
    <recommendedName>
        <fullName evidence="2">Universal stress protein</fullName>
    </recommendedName>
</protein>
<keyword evidence="5" id="KW-1185">Reference proteome</keyword>
<feature type="domain" description="UspA" evidence="3">
    <location>
        <begin position="4"/>
        <end position="141"/>
    </location>
</feature>
<dbReference type="Gene3D" id="3.40.50.620">
    <property type="entry name" value="HUPs"/>
    <property type="match status" value="1"/>
</dbReference>
<dbReference type="EMBL" id="CP042435">
    <property type="protein sequence ID" value="QEC66258.1"/>
    <property type="molecule type" value="Genomic_DNA"/>
</dbReference>
<dbReference type="OrthoDB" id="9788959at2"/>
<dbReference type="PANTHER" id="PTHR46268">
    <property type="entry name" value="STRESS RESPONSE PROTEIN NHAX"/>
    <property type="match status" value="1"/>
</dbReference>
<dbReference type="KEGG" id="pgin:FRZ67_02650"/>
<dbReference type="PIRSF" id="PIRSF006276">
    <property type="entry name" value="UspA"/>
    <property type="match status" value="1"/>
</dbReference>
<dbReference type="Pfam" id="PF00582">
    <property type="entry name" value="Usp"/>
    <property type="match status" value="1"/>
</dbReference>